<reference evidence="1" key="1">
    <citation type="submission" date="2021-02" db="EMBL/GenBank/DDBJ databases">
        <title>Comparative genomics reveals that relaxation of natural selection precedes convergent phenotypic evolution of cavefish.</title>
        <authorList>
            <person name="Peng Z."/>
        </authorList>
    </citation>
    <scope>NUCLEOTIDE SEQUENCE</scope>
    <source>
        <tissue evidence="1">Muscle</tissue>
    </source>
</reference>
<dbReference type="Gene3D" id="3.90.280.10">
    <property type="entry name" value="PEBP-like"/>
    <property type="match status" value="1"/>
</dbReference>
<dbReference type="SUPFAM" id="SSF49777">
    <property type="entry name" value="PEBP-like"/>
    <property type="match status" value="1"/>
</dbReference>
<sequence>MQQHSQGKNFMNGDVRGIELSAYTRPTPPKDTGLHRYQFIVFEQPDDKTPSLSPQEKSSLGNWDPQAFVQRFGLTGPVASLQFLTQNHKD</sequence>
<dbReference type="Pfam" id="PF01161">
    <property type="entry name" value="PBP"/>
    <property type="match status" value="1"/>
</dbReference>
<dbReference type="Proteomes" id="UP001059041">
    <property type="component" value="Linkage Group LG17"/>
</dbReference>
<name>A0A9W7TKB2_TRIRA</name>
<dbReference type="EMBL" id="JAFHDT010000017">
    <property type="protein sequence ID" value="KAI7797544.1"/>
    <property type="molecule type" value="Genomic_DNA"/>
</dbReference>
<dbReference type="PANTHER" id="PTHR11362">
    <property type="entry name" value="PHOSPHATIDYLETHANOLAMINE-BINDING PROTEIN"/>
    <property type="match status" value="1"/>
</dbReference>
<gene>
    <name evidence="1" type="ORF">IRJ41_016636</name>
</gene>
<dbReference type="PANTHER" id="PTHR11362:SF82">
    <property type="entry name" value="PHOSPHATIDYLETHANOLAMINE-BINDING PROTEIN 4"/>
    <property type="match status" value="1"/>
</dbReference>
<keyword evidence="2" id="KW-1185">Reference proteome</keyword>
<dbReference type="AlphaFoldDB" id="A0A9W7TKB2"/>
<dbReference type="InterPro" id="IPR036610">
    <property type="entry name" value="PEBP-like_sf"/>
</dbReference>
<comment type="caution">
    <text evidence="1">The sequence shown here is derived from an EMBL/GenBank/DDBJ whole genome shotgun (WGS) entry which is preliminary data.</text>
</comment>
<evidence type="ECO:0000313" key="1">
    <source>
        <dbReference type="EMBL" id="KAI7797544.1"/>
    </source>
</evidence>
<dbReference type="InterPro" id="IPR035810">
    <property type="entry name" value="PEBP_euk"/>
</dbReference>
<accession>A0A9W7TKB2</accession>
<protein>
    <submittedName>
        <fullName evidence="1">Phosphatidylethanolamine-binding protein 4</fullName>
    </submittedName>
</protein>
<dbReference type="InterPro" id="IPR008914">
    <property type="entry name" value="PEBP"/>
</dbReference>
<proteinExistence type="predicted"/>
<organism evidence="1 2">
    <name type="scientific">Triplophysa rosa</name>
    <name type="common">Cave loach</name>
    <dbReference type="NCBI Taxonomy" id="992332"/>
    <lineage>
        <taxon>Eukaryota</taxon>
        <taxon>Metazoa</taxon>
        <taxon>Chordata</taxon>
        <taxon>Craniata</taxon>
        <taxon>Vertebrata</taxon>
        <taxon>Euteleostomi</taxon>
        <taxon>Actinopterygii</taxon>
        <taxon>Neopterygii</taxon>
        <taxon>Teleostei</taxon>
        <taxon>Ostariophysi</taxon>
        <taxon>Cypriniformes</taxon>
        <taxon>Nemacheilidae</taxon>
        <taxon>Triplophysa</taxon>
    </lineage>
</organism>
<evidence type="ECO:0000313" key="2">
    <source>
        <dbReference type="Proteomes" id="UP001059041"/>
    </source>
</evidence>